<sequence length="162" mass="17281">MSECVSTLTLRGYDSGGWGEDGKIASNRLWKACLAARLDERRSGVLDVVQRSGGHPPSARDGRLAKETAGSKGISVLQTLIPTSDAPSEAAPHQPVHSFRGGVMTSQAPFAVCVVCVWGDLGKPDGSGTAAQSGLRKKSERERVGACVWWNVEYVFLGPKRE</sequence>
<dbReference type="WBParaSite" id="BXY_1555600.1">
    <property type="protein sequence ID" value="BXY_1555600.1"/>
    <property type="gene ID" value="BXY_1555600"/>
</dbReference>
<dbReference type="Proteomes" id="UP000095284">
    <property type="component" value="Unplaced"/>
</dbReference>
<keyword evidence="3" id="KW-1185">Reference proteome</keyword>
<organism evidence="2 4">
    <name type="scientific">Bursaphelenchus xylophilus</name>
    <name type="common">Pinewood nematode worm</name>
    <name type="synonym">Aphelenchoides xylophilus</name>
    <dbReference type="NCBI Taxonomy" id="6326"/>
    <lineage>
        <taxon>Eukaryota</taxon>
        <taxon>Metazoa</taxon>
        <taxon>Ecdysozoa</taxon>
        <taxon>Nematoda</taxon>
        <taxon>Chromadorea</taxon>
        <taxon>Rhabditida</taxon>
        <taxon>Tylenchina</taxon>
        <taxon>Tylenchomorpha</taxon>
        <taxon>Aphelenchoidea</taxon>
        <taxon>Aphelenchoididae</taxon>
        <taxon>Bursaphelenchus</taxon>
    </lineage>
</organism>
<evidence type="ECO:0000313" key="1">
    <source>
        <dbReference type="EMBL" id="CAD5222664.1"/>
    </source>
</evidence>
<reference evidence="1" key="2">
    <citation type="submission" date="2020-09" db="EMBL/GenBank/DDBJ databases">
        <authorList>
            <person name="Kikuchi T."/>
        </authorList>
    </citation>
    <scope>NUCLEOTIDE SEQUENCE</scope>
    <source>
        <strain evidence="1">Ka4C1</strain>
    </source>
</reference>
<dbReference type="Proteomes" id="UP000659654">
    <property type="component" value="Unassembled WGS sequence"/>
</dbReference>
<reference evidence="4" key="1">
    <citation type="submission" date="2016-11" db="UniProtKB">
        <authorList>
            <consortium name="WormBaseParasite"/>
        </authorList>
    </citation>
    <scope>IDENTIFICATION</scope>
</reference>
<dbReference type="EMBL" id="CAJFDI010000003">
    <property type="protein sequence ID" value="CAD5222664.1"/>
    <property type="molecule type" value="Genomic_DNA"/>
</dbReference>
<evidence type="ECO:0000313" key="4">
    <source>
        <dbReference type="WBParaSite" id="BXY_1555600.1"/>
    </source>
</evidence>
<protein>
    <submittedName>
        <fullName evidence="1">(pine wood nematode) hypothetical protein</fullName>
    </submittedName>
</protein>
<dbReference type="AlphaFoldDB" id="A0A1I7SR92"/>
<proteinExistence type="predicted"/>
<evidence type="ECO:0000313" key="3">
    <source>
        <dbReference type="Proteomes" id="UP000659654"/>
    </source>
</evidence>
<evidence type="ECO:0000313" key="2">
    <source>
        <dbReference type="Proteomes" id="UP000095284"/>
    </source>
</evidence>
<gene>
    <name evidence="1" type="ORF">BXYJ_LOCUS7592</name>
</gene>
<dbReference type="EMBL" id="CAJFCV020000003">
    <property type="protein sequence ID" value="CAG9111002.1"/>
    <property type="molecule type" value="Genomic_DNA"/>
</dbReference>
<name>A0A1I7SR92_BURXY</name>
<accession>A0A1I7SR92</accession>
<dbReference type="Proteomes" id="UP000582659">
    <property type="component" value="Unassembled WGS sequence"/>
</dbReference>